<feature type="compositionally biased region" description="Polar residues" evidence="1">
    <location>
        <begin position="11"/>
        <end position="20"/>
    </location>
</feature>
<dbReference type="AlphaFoldDB" id="A0A0A8XWG9"/>
<accession>A0A0A8XWG9</accession>
<evidence type="ECO:0000313" key="2">
    <source>
        <dbReference type="EMBL" id="JAD18354.1"/>
    </source>
</evidence>
<dbReference type="EMBL" id="GBRH01279541">
    <property type="protein sequence ID" value="JAD18354.1"/>
    <property type="molecule type" value="Transcribed_RNA"/>
</dbReference>
<protein>
    <submittedName>
        <fullName evidence="2">Uncharacterized protein</fullName>
    </submittedName>
</protein>
<organism evidence="2">
    <name type="scientific">Arundo donax</name>
    <name type="common">Giant reed</name>
    <name type="synonym">Donax arundinaceus</name>
    <dbReference type="NCBI Taxonomy" id="35708"/>
    <lineage>
        <taxon>Eukaryota</taxon>
        <taxon>Viridiplantae</taxon>
        <taxon>Streptophyta</taxon>
        <taxon>Embryophyta</taxon>
        <taxon>Tracheophyta</taxon>
        <taxon>Spermatophyta</taxon>
        <taxon>Magnoliopsida</taxon>
        <taxon>Liliopsida</taxon>
        <taxon>Poales</taxon>
        <taxon>Poaceae</taxon>
        <taxon>PACMAD clade</taxon>
        <taxon>Arundinoideae</taxon>
        <taxon>Arundineae</taxon>
        <taxon>Arundo</taxon>
    </lineage>
</organism>
<feature type="region of interest" description="Disordered" evidence="1">
    <location>
        <begin position="1"/>
        <end position="34"/>
    </location>
</feature>
<reference evidence="2" key="1">
    <citation type="submission" date="2014-09" db="EMBL/GenBank/DDBJ databases">
        <authorList>
            <person name="Magalhaes I.L.F."/>
            <person name="Oliveira U."/>
            <person name="Santos F.R."/>
            <person name="Vidigal T.H.D.A."/>
            <person name="Brescovit A.D."/>
            <person name="Santos A.J."/>
        </authorList>
    </citation>
    <scope>NUCLEOTIDE SEQUENCE</scope>
    <source>
        <tissue evidence="2">Shoot tissue taken approximately 20 cm above the soil surface</tissue>
    </source>
</reference>
<name>A0A0A8XWG9_ARUDO</name>
<proteinExistence type="predicted"/>
<evidence type="ECO:0000256" key="1">
    <source>
        <dbReference type="SAM" id="MobiDB-lite"/>
    </source>
</evidence>
<reference evidence="2" key="2">
    <citation type="journal article" date="2015" name="Data Brief">
        <title>Shoot transcriptome of the giant reed, Arundo donax.</title>
        <authorList>
            <person name="Barrero R.A."/>
            <person name="Guerrero F.D."/>
            <person name="Moolhuijzen P."/>
            <person name="Goolsby J.A."/>
            <person name="Tidwell J."/>
            <person name="Bellgard S.E."/>
            <person name="Bellgard M.I."/>
        </authorList>
    </citation>
    <scope>NUCLEOTIDE SEQUENCE</scope>
    <source>
        <tissue evidence="2">Shoot tissue taken approximately 20 cm above the soil surface</tissue>
    </source>
</reference>
<sequence>MQDDKHAVPSCRSNTRSWSRYPSKPNLQRRRNPW</sequence>